<organism evidence="1 2">
    <name type="scientific">Cupriavidus basilensis</name>
    <dbReference type="NCBI Taxonomy" id="68895"/>
    <lineage>
        <taxon>Bacteria</taxon>
        <taxon>Pseudomonadati</taxon>
        <taxon>Pseudomonadota</taxon>
        <taxon>Betaproteobacteria</taxon>
        <taxon>Burkholderiales</taxon>
        <taxon>Burkholderiaceae</taxon>
        <taxon>Cupriavidus</taxon>
    </lineage>
</organism>
<proteinExistence type="predicted"/>
<gene>
    <name evidence="1" type="ORF">P3W85_29260</name>
</gene>
<keyword evidence="1" id="KW-0378">Hydrolase</keyword>
<reference evidence="1 2" key="1">
    <citation type="submission" date="2023-03" db="EMBL/GenBank/DDBJ databases">
        <title>Draft assemblies of triclosan tolerant bacteria isolated from returned activated sludge.</title>
        <authorList>
            <person name="Van Hamelsveld S."/>
        </authorList>
    </citation>
    <scope>NUCLEOTIDE SEQUENCE [LARGE SCALE GENOMIC DNA]</scope>
    <source>
        <strain evidence="1 2">GW210010_S58</strain>
    </source>
</reference>
<dbReference type="EMBL" id="JARJLM010000475">
    <property type="protein sequence ID" value="MDF3837012.1"/>
    <property type="molecule type" value="Genomic_DNA"/>
</dbReference>
<evidence type="ECO:0000313" key="1">
    <source>
        <dbReference type="EMBL" id="MDF3837012.1"/>
    </source>
</evidence>
<name>A0ABT6AXN8_9BURK</name>
<dbReference type="Proteomes" id="UP001216674">
    <property type="component" value="Unassembled WGS sequence"/>
</dbReference>
<evidence type="ECO:0000313" key="2">
    <source>
        <dbReference type="Proteomes" id="UP001216674"/>
    </source>
</evidence>
<dbReference type="SUPFAM" id="SSF52266">
    <property type="entry name" value="SGNH hydrolase"/>
    <property type="match status" value="1"/>
</dbReference>
<keyword evidence="2" id="KW-1185">Reference proteome</keyword>
<dbReference type="GO" id="GO:0016787">
    <property type="term" value="F:hydrolase activity"/>
    <property type="evidence" value="ECO:0007669"/>
    <property type="project" value="UniProtKB-KW"/>
</dbReference>
<accession>A0ABT6AXN8</accession>
<sequence length="220" mass="23352">MVNLLAGLSILIIGDSHLSTPGYLISSLHDNLTRQGAVVHTIGVCGAQPAAWIKTTPSDCGGAERVGTAAPAVYAGTAARTVSIERLVQSEHPNLILVVMGDTMAAYNQAVFPQNWIWQQVSQLTEALGKTGTACAWVGPAWGSEGGRFKKNFARVKQMSDFLASNVSPCTYVDSLAMSKPGQWPTIDGQHFTSAGYRSWGAEIAKSVLRLPVAQKAGRP</sequence>
<protein>
    <submittedName>
        <fullName evidence="1">SGNH/GDSL hydrolase family protein</fullName>
    </submittedName>
</protein>
<dbReference type="RefSeq" id="WP_017226207.1">
    <property type="nucleotide sequence ID" value="NZ_JARJLM010000475.1"/>
</dbReference>
<comment type="caution">
    <text evidence="1">The sequence shown here is derived from an EMBL/GenBank/DDBJ whole genome shotgun (WGS) entry which is preliminary data.</text>
</comment>
<dbReference type="CDD" id="cd00229">
    <property type="entry name" value="SGNH_hydrolase"/>
    <property type="match status" value="1"/>
</dbReference>
<dbReference type="InterPro" id="IPR036514">
    <property type="entry name" value="SGNH_hydro_sf"/>
</dbReference>
<dbReference type="Gene3D" id="3.40.50.1110">
    <property type="entry name" value="SGNH hydrolase"/>
    <property type="match status" value="1"/>
</dbReference>